<dbReference type="STRING" id="1193011.LEP1GSC058_2673"/>
<dbReference type="SMART" id="SM00028">
    <property type="entry name" value="TPR"/>
    <property type="match status" value="4"/>
</dbReference>
<sequence>MIDPAIETTITQIRPYIPSAIYKRLAEENESKFYRSQIVDGAILFFDVVNFTPTTVSLAAKGTRGIDILQSTLSEYYTKVIEHIHSWGGVVYQFAGDSLLVSFEASESEPKGNSALRAASCSLDLFPILSSFKDIELLGDRYSLQARIGLGYGGIREIILGESSRFFRAVLSGHPVQEAVDAEKIASGGEVIISKSLFDQLPTRSIAFEEISSDFYKLINLNIEVKRPFGASFPELIHSNPERLLKRSKRFIVPELLTSVTNIHRDFSGDYREITAVFLHVEPHLRREEDRNNLNKFVIYVQSLASSFNGTFLMIDLSDKGAMFVIVFGAPQALENKEALAQRFALRVLDKSSEFVAGKDLQIGIATGMAYTGDLGAPFRKDFTAIGELMNIAARLATIPDEKGILIDANTKAKSGRNFQVESADEMELKGIKGSVRIFRLLEESKNIPGLLVQYRDPIIGRTEELNTLHRFLEKGMQSEGQVCRVVAEAGLGKSRLTNTFIDQAYERNVEILLGYCYPYEKFTPFYPWKELLGLFFGIFEDDSPQGRLSKIESSLKTLPTIDPSWAKPLLSLLGTPIEEDPLTKGLSQKQKNERVFEIITELLSVRSSQKPLLLVFEDVHWADELSLRLLEKISSRILDMKALLILVSRPEGQFGESKFDSNENSIILREFTIEEAKEFLLRKFHLESGGFIDKILVQSNGNPFFLESIVHNLIEEGALINSENGNLYPVKSDAEINIPNSLNDVLLARVDRLDEQEKIVLKTASVAGRLIHFDTLSHLLPQEIRKELSGILQALETLDLTPLEAPDPLTYIFKHIVIRDIVYNTLLHSTRESLHRKIASFIEDKASDNLSEQADILSFHYKNSGDTKKAFEFSLMAAGKARENYANQDAIYHYKEALEILGKSGNKSKEAYSIKEALANVYRQAGEYVEAEILFKECLNRKISKTERIRLLTGLGQIYQEQDNSGPALRSLEKALALTGLTPPKRRLGTIFKIIVQIPLLLRFSLFGPALSSAKKQKLLSLRSAILVALSKIYLWQDTKKFGWAVFSNFNATQRYETFSQRALAEAAMGQVLSGLNLFSPARKFLDKSLTLAETIEDPYARAVTRLLFGAFYMMQNKPREGLPYLHEGIGIYRQVGEKWELLSALSIGGFMHYFLSDFKTSRTFFDDIGTVAEELGARLQAKWTRIWSPYFSYLLGELSADELEAKLLAEANRAAHEKDLMNELSTLNKLLKLSVMEGWPEKAAEWSNRSYRGFLECDVKMPQLQIGNVYNAEAALFVLKSGFRTDKAKFEKIIETGIHRGLALGKALPYLHGPALALHASYLNFKGKQSEARQTFEIAEMFLSKQPNRWEHANCMLEAGMNLNDSQRIETAKNLFIELGAAADLRRLKRIRL</sequence>
<dbReference type="GO" id="GO:0005524">
    <property type="term" value="F:ATP binding"/>
    <property type="evidence" value="ECO:0007669"/>
    <property type="project" value="UniProtKB-KW"/>
</dbReference>
<gene>
    <name evidence="4" type="ORF">LEP1GSC058_2673</name>
</gene>
<dbReference type="PROSITE" id="PS50125">
    <property type="entry name" value="GUANYLATE_CYCLASE_2"/>
    <property type="match status" value="2"/>
</dbReference>
<dbReference type="InterPro" id="IPR029787">
    <property type="entry name" value="Nucleotide_cyclase"/>
</dbReference>
<dbReference type="InterPro" id="IPR019734">
    <property type="entry name" value="TPR_rpt"/>
</dbReference>
<dbReference type="CDD" id="cd07302">
    <property type="entry name" value="CHD"/>
    <property type="match status" value="2"/>
</dbReference>
<dbReference type="SUPFAM" id="SSF55073">
    <property type="entry name" value="Nucleotide cyclase"/>
    <property type="match status" value="2"/>
</dbReference>
<organism evidence="4 5">
    <name type="scientific">Leptospira fainei serovar Hurstbridge str. BUT 6</name>
    <dbReference type="NCBI Taxonomy" id="1193011"/>
    <lineage>
        <taxon>Bacteria</taxon>
        <taxon>Pseudomonadati</taxon>
        <taxon>Spirochaetota</taxon>
        <taxon>Spirochaetia</taxon>
        <taxon>Leptospirales</taxon>
        <taxon>Leptospiraceae</taxon>
        <taxon>Leptospira</taxon>
    </lineage>
</organism>
<feature type="domain" description="Guanylate cyclase" evidence="3">
    <location>
        <begin position="42"/>
        <end position="183"/>
    </location>
</feature>
<dbReference type="Gene3D" id="1.25.40.10">
    <property type="entry name" value="Tetratricopeptide repeat domain"/>
    <property type="match status" value="2"/>
</dbReference>
<dbReference type="GO" id="GO:0035556">
    <property type="term" value="P:intracellular signal transduction"/>
    <property type="evidence" value="ECO:0007669"/>
    <property type="project" value="InterPro"/>
</dbReference>
<dbReference type="Pfam" id="PF00211">
    <property type="entry name" value="Guanylate_cyc"/>
    <property type="match status" value="1"/>
</dbReference>
<dbReference type="InterPro" id="IPR041664">
    <property type="entry name" value="AAA_16"/>
</dbReference>
<keyword evidence="2" id="KW-0067">ATP-binding</keyword>
<dbReference type="Proteomes" id="UP000014540">
    <property type="component" value="Unassembled WGS sequence"/>
</dbReference>
<dbReference type="InterPro" id="IPR027417">
    <property type="entry name" value="P-loop_NTPase"/>
</dbReference>
<dbReference type="GO" id="GO:0004016">
    <property type="term" value="F:adenylate cyclase activity"/>
    <property type="evidence" value="ECO:0007669"/>
    <property type="project" value="TreeGrafter"/>
</dbReference>
<name>S3V0Z8_9LEPT</name>
<dbReference type="GO" id="GO:0009190">
    <property type="term" value="P:cyclic nucleotide biosynthetic process"/>
    <property type="evidence" value="ECO:0007669"/>
    <property type="project" value="InterPro"/>
</dbReference>
<dbReference type="InterPro" id="IPR001054">
    <property type="entry name" value="A/G_cyclase"/>
</dbReference>
<accession>S3V0Z8</accession>
<dbReference type="Pfam" id="PF13424">
    <property type="entry name" value="TPR_12"/>
    <property type="match status" value="1"/>
</dbReference>
<dbReference type="Gene3D" id="3.30.70.1230">
    <property type="entry name" value="Nucleotide cyclase"/>
    <property type="match status" value="2"/>
</dbReference>
<reference evidence="4" key="1">
    <citation type="submission" date="2013-04" db="EMBL/GenBank/DDBJ databases">
        <authorList>
            <person name="Harkins D.M."/>
            <person name="Durkin A.S."/>
            <person name="Selengut J.D."/>
            <person name="Sanka R."/>
            <person name="DePew J."/>
            <person name="Purushe J."/>
            <person name="Ahmed A."/>
            <person name="van der Linden H."/>
            <person name="Goris M.G.A."/>
            <person name="Hartskeerl R.A."/>
            <person name="Vinetz J.M."/>
            <person name="Sutton G.G."/>
            <person name="Nelson W.C."/>
            <person name="Fouts D.E."/>
        </authorList>
    </citation>
    <scope>NUCLEOTIDE SEQUENCE [LARGE SCALE GENOMIC DNA]</scope>
    <source>
        <strain evidence="4">BUT 6</strain>
    </source>
</reference>
<dbReference type="EMBL" id="AKWZ02000010">
    <property type="protein sequence ID" value="EPG74299.1"/>
    <property type="molecule type" value="Genomic_DNA"/>
</dbReference>
<dbReference type="Pfam" id="PF13191">
    <property type="entry name" value="AAA_16"/>
    <property type="match status" value="1"/>
</dbReference>
<proteinExistence type="predicted"/>
<dbReference type="SUPFAM" id="SSF52540">
    <property type="entry name" value="P-loop containing nucleoside triphosphate hydrolases"/>
    <property type="match status" value="1"/>
</dbReference>
<evidence type="ECO:0000313" key="5">
    <source>
        <dbReference type="Proteomes" id="UP000014540"/>
    </source>
</evidence>
<comment type="caution">
    <text evidence="4">The sequence shown here is derived from an EMBL/GenBank/DDBJ whole genome shotgun (WGS) entry which is preliminary data.</text>
</comment>
<dbReference type="Gene3D" id="3.40.50.300">
    <property type="entry name" value="P-loop containing nucleotide triphosphate hydrolases"/>
    <property type="match status" value="1"/>
</dbReference>
<evidence type="ECO:0000313" key="4">
    <source>
        <dbReference type="EMBL" id="EPG74299.1"/>
    </source>
</evidence>
<evidence type="ECO:0000259" key="3">
    <source>
        <dbReference type="PROSITE" id="PS50125"/>
    </source>
</evidence>
<feature type="domain" description="Guanylate cyclase" evidence="3">
    <location>
        <begin position="321"/>
        <end position="397"/>
    </location>
</feature>
<keyword evidence="1" id="KW-0547">Nucleotide-binding</keyword>
<dbReference type="RefSeq" id="WP_016550755.1">
    <property type="nucleotide sequence ID" value="NZ_AKWZ02000010.1"/>
</dbReference>
<dbReference type="PANTHER" id="PTHR16305">
    <property type="entry name" value="TESTICULAR SOLUBLE ADENYLYL CYCLASE"/>
    <property type="match status" value="1"/>
</dbReference>
<dbReference type="InterPro" id="IPR011990">
    <property type="entry name" value="TPR-like_helical_dom_sf"/>
</dbReference>
<dbReference type="SUPFAM" id="SSF48452">
    <property type="entry name" value="TPR-like"/>
    <property type="match status" value="1"/>
</dbReference>
<evidence type="ECO:0000256" key="1">
    <source>
        <dbReference type="ARBA" id="ARBA00022741"/>
    </source>
</evidence>
<keyword evidence="5" id="KW-1185">Reference proteome</keyword>
<dbReference type="PANTHER" id="PTHR16305:SF28">
    <property type="entry name" value="GUANYLATE CYCLASE DOMAIN-CONTAINING PROTEIN"/>
    <property type="match status" value="1"/>
</dbReference>
<evidence type="ECO:0000256" key="2">
    <source>
        <dbReference type="ARBA" id="ARBA00022840"/>
    </source>
</evidence>
<dbReference type="GO" id="GO:0005737">
    <property type="term" value="C:cytoplasm"/>
    <property type="evidence" value="ECO:0007669"/>
    <property type="project" value="TreeGrafter"/>
</dbReference>
<protein>
    <submittedName>
        <fullName evidence="4">AAA ATPase domain protein</fullName>
    </submittedName>
</protein>